<keyword evidence="2" id="KW-0645">Protease</keyword>
<comment type="similarity">
    <text evidence="1">Belongs to the DeSI family.</text>
</comment>
<evidence type="ECO:0000259" key="5">
    <source>
        <dbReference type="PROSITE" id="PS51858"/>
    </source>
</evidence>
<proteinExistence type="inferred from homology"/>
<dbReference type="InterPro" id="IPR042266">
    <property type="entry name" value="PPPDE_sf"/>
</dbReference>
<dbReference type="SMART" id="SM01179">
    <property type="entry name" value="DUF862"/>
    <property type="match status" value="1"/>
</dbReference>
<dbReference type="GO" id="GO:0006508">
    <property type="term" value="P:proteolysis"/>
    <property type="evidence" value="ECO:0007669"/>
    <property type="project" value="UniProtKB-KW"/>
</dbReference>
<dbReference type="PANTHER" id="PTHR12378:SF7">
    <property type="entry name" value="DESUMOYLATING ISOPEPTIDASE 1"/>
    <property type="match status" value="1"/>
</dbReference>
<protein>
    <submittedName>
        <fullName evidence="7">Uncharacterized protein LOC111121875 isoform X1</fullName>
    </submittedName>
</protein>
<evidence type="ECO:0000313" key="6">
    <source>
        <dbReference type="Proteomes" id="UP000694844"/>
    </source>
</evidence>
<dbReference type="OrthoDB" id="6227366at2759"/>
<dbReference type="KEGG" id="cvn:111121875"/>
<evidence type="ECO:0000256" key="2">
    <source>
        <dbReference type="ARBA" id="ARBA00022670"/>
    </source>
</evidence>
<feature type="compositionally biased region" description="Polar residues" evidence="4">
    <location>
        <begin position="168"/>
        <end position="187"/>
    </location>
</feature>
<sequence>MSDQESWPVKVFIYDISKGMARSLSRTFLGKHIEGVWHTGIVVYGEEFYFGGTGGIEACSPGGTVLGQPDSIVDLGNTQIPYEVFLGYLNDLSQSSFRPSCYHLLDHNCNTFSSELAQFLTGNDIPSYITALPGEVLSTPLGQMLKPWIDAMSVNPSGGHALFPAGNSPVSQNVPPTNTFLTETSSKQGTGAGSQPSGSQQQAAPTGATSQSPTGSQGSDSPGNLSVDSERESRELEPIIYQEERPSKKPYLDDLRDKLSAKEVSLVSDIYDYLETSSPSWSLCREHVQTIHTVIGDGRMGDQLRGQICVLLQDLVLIEDFIELLQNEPTKLIYSVLLHFKELTEKVQMSLLKVLTNCASFETGHRFLTDPEGEEQSNLKLLCPDVCVGGLLHEDQEVFSKASSLVYNLCRYQVHNHYNLCRYQIPEDTQVEIGSAILECLQKDLPEITAYNLMTSLLQLMRSNEEMCDLAGVVGMNCSAHQKLSPRLRNLCEEAQTMTAL</sequence>
<dbReference type="GO" id="GO:0008233">
    <property type="term" value="F:peptidase activity"/>
    <property type="evidence" value="ECO:0007669"/>
    <property type="project" value="UniProtKB-KW"/>
</dbReference>
<feature type="region of interest" description="Disordered" evidence="4">
    <location>
        <begin position="163"/>
        <end position="247"/>
    </location>
</feature>
<feature type="domain" description="PPPDE" evidence="5">
    <location>
        <begin position="7"/>
        <end position="150"/>
    </location>
</feature>
<dbReference type="Proteomes" id="UP000694844">
    <property type="component" value="Chromosome 2"/>
</dbReference>
<dbReference type="InterPro" id="IPR011989">
    <property type="entry name" value="ARM-like"/>
</dbReference>
<accession>A0A8B8CTK8</accession>
<dbReference type="GeneID" id="111121875"/>
<evidence type="ECO:0000313" key="7">
    <source>
        <dbReference type="RefSeq" id="XP_022319050.1"/>
    </source>
</evidence>
<feature type="compositionally biased region" description="Polar residues" evidence="4">
    <location>
        <begin position="207"/>
        <end position="227"/>
    </location>
</feature>
<dbReference type="RefSeq" id="XP_022319050.1">
    <property type="nucleotide sequence ID" value="XM_022463342.1"/>
</dbReference>
<gene>
    <name evidence="7" type="primary">LOC111121875</name>
</gene>
<evidence type="ECO:0000256" key="1">
    <source>
        <dbReference type="ARBA" id="ARBA00008140"/>
    </source>
</evidence>
<dbReference type="PROSITE" id="PS51858">
    <property type="entry name" value="PPPDE"/>
    <property type="match status" value="1"/>
</dbReference>
<dbReference type="Gene3D" id="3.90.1720.30">
    <property type="entry name" value="PPPDE domains"/>
    <property type="match status" value="1"/>
</dbReference>
<dbReference type="AlphaFoldDB" id="A0A8B8CTK8"/>
<keyword evidence="3" id="KW-0378">Hydrolase</keyword>
<feature type="compositionally biased region" description="Low complexity" evidence="4">
    <location>
        <begin position="193"/>
        <end position="206"/>
    </location>
</feature>
<reference evidence="7" key="1">
    <citation type="submission" date="2025-08" db="UniProtKB">
        <authorList>
            <consortium name="RefSeq"/>
        </authorList>
    </citation>
    <scope>IDENTIFICATION</scope>
    <source>
        <tissue evidence="7">Whole sample</tissue>
    </source>
</reference>
<evidence type="ECO:0000256" key="3">
    <source>
        <dbReference type="ARBA" id="ARBA00022801"/>
    </source>
</evidence>
<dbReference type="InterPro" id="IPR008580">
    <property type="entry name" value="PPPDE_dom"/>
</dbReference>
<dbReference type="Gene3D" id="1.25.10.10">
    <property type="entry name" value="Leucine-rich Repeat Variant"/>
    <property type="match status" value="1"/>
</dbReference>
<dbReference type="Pfam" id="PF05903">
    <property type="entry name" value="Peptidase_C97"/>
    <property type="match status" value="1"/>
</dbReference>
<evidence type="ECO:0000256" key="4">
    <source>
        <dbReference type="SAM" id="MobiDB-lite"/>
    </source>
</evidence>
<dbReference type="GO" id="GO:0070646">
    <property type="term" value="P:protein modification by small protein removal"/>
    <property type="evidence" value="ECO:0007669"/>
    <property type="project" value="TreeGrafter"/>
</dbReference>
<name>A0A8B8CTK8_CRAVI</name>
<keyword evidence="6" id="KW-1185">Reference proteome</keyword>
<organism evidence="6 7">
    <name type="scientific">Crassostrea virginica</name>
    <name type="common">Eastern oyster</name>
    <dbReference type="NCBI Taxonomy" id="6565"/>
    <lineage>
        <taxon>Eukaryota</taxon>
        <taxon>Metazoa</taxon>
        <taxon>Spiralia</taxon>
        <taxon>Lophotrochozoa</taxon>
        <taxon>Mollusca</taxon>
        <taxon>Bivalvia</taxon>
        <taxon>Autobranchia</taxon>
        <taxon>Pteriomorphia</taxon>
        <taxon>Ostreida</taxon>
        <taxon>Ostreoidea</taxon>
        <taxon>Ostreidae</taxon>
        <taxon>Crassostrea</taxon>
    </lineage>
</organism>
<feature type="compositionally biased region" description="Basic and acidic residues" evidence="4">
    <location>
        <begin position="228"/>
        <end position="247"/>
    </location>
</feature>
<dbReference type="PANTHER" id="PTHR12378">
    <property type="entry name" value="DESUMOYLATING ISOPEPTIDASE"/>
    <property type="match status" value="1"/>
</dbReference>